<reference evidence="1 2" key="1">
    <citation type="journal article" date="2016" name="Environ. Microbiol.">
        <title>Genomic resolution of a cold subsurface aquifer community provides metabolic insights for novel microbes adapted to high CO concentrations.</title>
        <authorList>
            <person name="Probst A.J."/>
            <person name="Castelle C.J."/>
            <person name="Singh A."/>
            <person name="Brown C.T."/>
            <person name="Anantharaman K."/>
            <person name="Sharon I."/>
            <person name="Hug L.A."/>
            <person name="Burstein D."/>
            <person name="Emerson J.B."/>
            <person name="Thomas B.C."/>
            <person name="Banfield J.F."/>
        </authorList>
    </citation>
    <scope>NUCLEOTIDE SEQUENCE [LARGE SCALE GENOMIC DNA]</scope>
    <source>
        <strain evidence="1">CG1_02_32_51</strain>
    </source>
</reference>
<dbReference type="AlphaFoldDB" id="A0A1J4U4Q1"/>
<dbReference type="Proteomes" id="UP000181941">
    <property type="component" value="Unassembled WGS sequence"/>
</dbReference>
<proteinExistence type="predicted"/>
<evidence type="ECO:0000313" key="2">
    <source>
        <dbReference type="Proteomes" id="UP000181941"/>
    </source>
</evidence>
<evidence type="ECO:0000313" key="1">
    <source>
        <dbReference type="EMBL" id="OIO19442.1"/>
    </source>
</evidence>
<comment type="caution">
    <text evidence="1">The sequence shown here is derived from an EMBL/GenBank/DDBJ whole genome shotgun (WGS) entry which is preliminary data.</text>
</comment>
<dbReference type="EMBL" id="MNVC01000021">
    <property type="protein sequence ID" value="OIO19442.1"/>
    <property type="molecule type" value="Genomic_DNA"/>
</dbReference>
<accession>A0A1J4U4Q1</accession>
<protein>
    <submittedName>
        <fullName evidence="1">Uncharacterized protein</fullName>
    </submittedName>
</protein>
<sequence>MFISINGFSVLNTNRLRKRWKNIRKPYTKYKRRIHATDPYFEDLRKKSIPLLNNSDVTILSVFQLVQEIPHDYFDKHKMNFDDVYTELLKKLFKELSLQEYKTVKIVIDSRKHPGGLAGANNFQENIDNFLENEFVGTDCYFLPTPSYLDILVELADFVSNTFYKAYQQDEKAVFIKLGYKLIQIKNPL</sequence>
<organism evidence="1 2">
    <name type="scientific">Candidatus Magasanikbacteria bacterium CG1_02_32_51</name>
    <dbReference type="NCBI Taxonomy" id="1805238"/>
    <lineage>
        <taxon>Bacteria</taxon>
        <taxon>Candidatus Magasanikiibacteriota</taxon>
    </lineage>
</organism>
<name>A0A1J4U4Q1_9BACT</name>
<gene>
    <name evidence="1" type="ORF">AUJ23_02050</name>
</gene>